<keyword evidence="3" id="KW-1185">Reference proteome</keyword>
<organism evidence="2 3">
    <name type="scientific">Phocaeicola sartorii</name>
    <dbReference type="NCBI Taxonomy" id="671267"/>
    <lineage>
        <taxon>Bacteria</taxon>
        <taxon>Pseudomonadati</taxon>
        <taxon>Bacteroidota</taxon>
        <taxon>Bacteroidia</taxon>
        <taxon>Bacteroidales</taxon>
        <taxon>Bacteroidaceae</taxon>
        <taxon>Phocaeicola</taxon>
    </lineage>
</organism>
<evidence type="ECO:0000256" key="1">
    <source>
        <dbReference type="SAM" id="MobiDB-lite"/>
    </source>
</evidence>
<name>R9IAU4_9BACT</name>
<dbReference type="EMBL" id="ASSP01000009">
    <property type="protein sequence ID" value="EOS13902.1"/>
    <property type="molecule type" value="Genomic_DNA"/>
</dbReference>
<evidence type="ECO:0000313" key="3">
    <source>
        <dbReference type="Proteomes" id="UP000014200"/>
    </source>
</evidence>
<gene>
    <name evidence="2" type="ORF">C802_01749</name>
</gene>
<proteinExistence type="predicted"/>
<feature type="region of interest" description="Disordered" evidence="1">
    <location>
        <begin position="1"/>
        <end position="36"/>
    </location>
</feature>
<dbReference type="AlphaFoldDB" id="R9IAU4"/>
<sequence length="36" mass="4076">MTKKTEKKQEEAKSTKKSAQVQECKSSASCKKTEKK</sequence>
<dbReference type="Proteomes" id="UP000014200">
    <property type="component" value="Unassembled WGS sequence"/>
</dbReference>
<feature type="compositionally biased region" description="Polar residues" evidence="1">
    <location>
        <begin position="20"/>
        <end position="30"/>
    </location>
</feature>
<accession>R9IAU4</accession>
<dbReference type="STRING" id="1235788.C802_01749"/>
<dbReference type="HOGENOM" id="CLU_219960_0_0_10"/>
<comment type="caution">
    <text evidence="2">The sequence shown here is derived from an EMBL/GenBank/DDBJ whole genome shotgun (WGS) entry which is preliminary data.</text>
</comment>
<protein>
    <submittedName>
        <fullName evidence="2">Uncharacterized protein</fullName>
    </submittedName>
</protein>
<evidence type="ECO:0000313" key="2">
    <source>
        <dbReference type="EMBL" id="EOS13902.1"/>
    </source>
</evidence>
<reference evidence="2 3" key="1">
    <citation type="submission" date="2013-04" db="EMBL/GenBank/DDBJ databases">
        <title>The Genome Sequence of Bacteroides massiliensis dnLKV3.</title>
        <authorList>
            <consortium name="The Broad Institute Genomics Platform"/>
            <consortium name="The Broad Institute Genome Sequencing Center for Infectious Disease"/>
            <person name="Earl A."/>
            <person name="Xavier R."/>
            <person name="Kuhn K."/>
            <person name="Stappenbeck T."/>
            <person name="Walker B."/>
            <person name="Young S."/>
            <person name="Zeng Q."/>
            <person name="Gargeya S."/>
            <person name="Fitzgerald M."/>
            <person name="Haas B."/>
            <person name="Abouelleil A."/>
            <person name="Allen A.W."/>
            <person name="Alvarado L."/>
            <person name="Arachchi H.M."/>
            <person name="Berlin A.M."/>
            <person name="Chapman S.B."/>
            <person name="Gainer-Dewar J."/>
            <person name="Goldberg J."/>
            <person name="Griggs A."/>
            <person name="Gujja S."/>
            <person name="Hansen M."/>
            <person name="Howarth C."/>
            <person name="Imamovic A."/>
            <person name="Ireland A."/>
            <person name="Larimer J."/>
            <person name="McCowan C."/>
            <person name="Murphy C."/>
            <person name="Pearson M."/>
            <person name="Poon T.W."/>
            <person name="Priest M."/>
            <person name="Roberts A."/>
            <person name="Saif S."/>
            <person name="Shea T."/>
            <person name="Sisk P."/>
            <person name="Sykes S."/>
            <person name="Wortman J."/>
            <person name="Nusbaum C."/>
            <person name="Birren B."/>
        </authorList>
    </citation>
    <scope>NUCLEOTIDE SEQUENCE [LARGE SCALE GENOMIC DNA]</scope>
    <source>
        <strain evidence="3">dnLKV3</strain>
    </source>
</reference>